<dbReference type="eggNOG" id="ENOG5032ZSG">
    <property type="taxonomic scope" value="Bacteria"/>
</dbReference>
<organism evidence="2 3">
    <name type="scientific">Falseniella ignava CCUG 37419</name>
    <dbReference type="NCBI Taxonomy" id="883112"/>
    <lineage>
        <taxon>Bacteria</taxon>
        <taxon>Bacillati</taxon>
        <taxon>Bacillota</taxon>
        <taxon>Bacilli</taxon>
        <taxon>Lactobacillales</taxon>
        <taxon>Aerococcaceae</taxon>
        <taxon>Falseniella</taxon>
    </lineage>
</organism>
<dbReference type="Proteomes" id="UP000005147">
    <property type="component" value="Unassembled WGS sequence"/>
</dbReference>
<dbReference type="RefSeq" id="WP_006701876.1">
    <property type="nucleotide sequence ID" value="NZ_JH932301.1"/>
</dbReference>
<evidence type="ECO:0008006" key="4">
    <source>
        <dbReference type="Google" id="ProtNLM"/>
    </source>
</evidence>
<evidence type="ECO:0000256" key="1">
    <source>
        <dbReference type="SAM" id="Phobius"/>
    </source>
</evidence>
<name>K1LCJ5_9LACT</name>
<dbReference type="PATRIC" id="fig|883112.3.peg.1226"/>
<dbReference type="HOGENOM" id="CLU_2698071_0_0_9"/>
<sequence length="73" mass="8215">MTLLKIILLIVGLAFLTFGYLIYFKKQYHLINGFESAFKAGRKTAADADKVGRVELILGGVCLLGWIYLMVFK</sequence>
<reference evidence="2 3" key="1">
    <citation type="submission" date="2012-07" db="EMBL/GenBank/DDBJ databases">
        <title>The Genome Sequence of Facklamia ignava CCUG 37419.</title>
        <authorList>
            <consortium name="The Broad Institute Genome Sequencing Platform"/>
            <person name="Earl A."/>
            <person name="Ward D."/>
            <person name="Feldgarden M."/>
            <person name="Gevers D."/>
            <person name="Huys G."/>
            <person name="Walker B."/>
            <person name="Young S.K."/>
            <person name="Zeng Q."/>
            <person name="Gargeya S."/>
            <person name="Fitzgerald M."/>
            <person name="Haas B."/>
            <person name="Abouelleil A."/>
            <person name="Alvarado L."/>
            <person name="Arachchi H.M."/>
            <person name="Berlin A.M."/>
            <person name="Chapman S.B."/>
            <person name="Goldberg J."/>
            <person name="Griggs A."/>
            <person name="Gujja S."/>
            <person name="Hansen M."/>
            <person name="Howarth C."/>
            <person name="Imamovic A."/>
            <person name="Larimer J."/>
            <person name="McCowen C."/>
            <person name="Montmayeur A."/>
            <person name="Murphy C."/>
            <person name="Neiman D."/>
            <person name="Pearson M."/>
            <person name="Priest M."/>
            <person name="Roberts A."/>
            <person name="Saif S."/>
            <person name="Shea T."/>
            <person name="Sisk P."/>
            <person name="Sykes S."/>
            <person name="Wortman J."/>
            <person name="Nusbaum C."/>
            <person name="Birren B."/>
        </authorList>
    </citation>
    <scope>NUCLEOTIDE SEQUENCE [LARGE SCALE GENOMIC DNA]</scope>
    <source>
        <strain evidence="2 3">CCUG 37419</strain>
    </source>
</reference>
<dbReference type="STRING" id="883112.HMPREF9707_01233"/>
<gene>
    <name evidence="2" type="ORF">HMPREF9707_01233</name>
</gene>
<feature type="transmembrane region" description="Helical" evidence="1">
    <location>
        <begin position="6"/>
        <end position="24"/>
    </location>
</feature>
<keyword evidence="1" id="KW-1133">Transmembrane helix</keyword>
<evidence type="ECO:0000313" key="2">
    <source>
        <dbReference type="EMBL" id="EKB54305.1"/>
    </source>
</evidence>
<accession>K1LCJ5</accession>
<evidence type="ECO:0000313" key="3">
    <source>
        <dbReference type="Proteomes" id="UP000005147"/>
    </source>
</evidence>
<keyword evidence="3" id="KW-1185">Reference proteome</keyword>
<comment type="caution">
    <text evidence="2">The sequence shown here is derived from an EMBL/GenBank/DDBJ whole genome shotgun (WGS) entry which is preliminary data.</text>
</comment>
<keyword evidence="1" id="KW-0472">Membrane</keyword>
<dbReference type="AlphaFoldDB" id="K1LCJ5"/>
<dbReference type="EMBL" id="AGZE01000033">
    <property type="protein sequence ID" value="EKB54305.1"/>
    <property type="molecule type" value="Genomic_DNA"/>
</dbReference>
<keyword evidence="1" id="KW-0812">Transmembrane</keyword>
<proteinExistence type="predicted"/>
<protein>
    <recommendedName>
        <fullName evidence="4">DUF3784 domain-containing protein</fullName>
    </recommendedName>
</protein>
<feature type="transmembrane region" description="Helical" evidence="1">
    <location>
        <begin position="51"/>
        <end position="71"/>
    </location>
</feature>